<organism evidence="1 2">
    <name type="scientific">Idiomarina loihiensis (strain ATCC BAA-735 / DSM 15497 / L2-TR)</name>
    <dbReference type="NCBI Taxonomy" id="283942"/>
    <lineage>
        <taxon>Bacteria</taxon>
        <taxon>Pseudomonadati</taxon>
        <taxon>Pseudomonadota</taxon>
        <taxon>Gammaproteobacteria</taxon>
        <taxon>Alteromonadales</taxon>
        <taxon>Idiomarinaceae</taxon>
        <taxon>Idiomarina</taxon>
    </lineage>
</organism>
<keyword evidence="2" id="KW-1185">Reference proteome</keyword>
<dbReference type="STRING" id="283942.IL0284"/>
<sequence>MQFLSRKIVLALVGIIIVSISIAALLPEKTKFLRFETDIGKEEQYRLDMRTRILEINNRAWQIADTASLHSILDYRVDKMNPDINVRAVPQALTFSFNESVQFSNSNPKRNLEKPVRELISSGFDQTMNRKTGKTTVSAKQESRNLQEASKQRVEQLQQVILSPVVNWALPMVEGKSVTLNSFQGIPSLVLKVDSIDENSITVDITRETKAPADAVPMMGHNPNLKVRWSEVNGRMRISRDDGWIENLVLITTQKTVTDTPAKEIDTTLVLRRKSELVIGSTDDFLAPFEMATFLAENNGSYELSMSSTGESPDFDFVSDPVAHTETAFAINPKDNSLELKLEFVGPEGKVMGGLTSINSLTLMDNEGNKLNIPMMLRSIEPNYSGASEMNIYLVPLGWEKTDLSKISSITAVMDYMPAVEPIPVTLPLAKDVTSIQQGNARASATPTDDGWIIATRASDRSYYILDQYADYPGLSGRWSDKAFHDLKPSVELQLSRVDAPEAWYQQFVIKGNSDKFPLTYYLEPPEAEVRQVKLHFAKKPF</sequence>
<dbReference type="EMBL" id="AE017340">
    <property type="protein sequence ID" value="AAV81127.1"/>
    <property type="molecule type" value="Genomic_DNA"/>
</dbReference>
<dbReference type="HOGENOM" id="CLU_502295_0_0_6"/>
<proteinExistence type="predicted"/>
<name>Q5QUM3_IDILO</name>
<reference evidence="1 2" key="1">
    <citation type="journal article" date="2004" name="Proc. Natl. Acad. Sci. U.S.A.">
        <title>Genome sequence of the deep-sea gamma-proteobacterium Idiomarina loihiensis reveals amino acid fermentation as a source of carbon and energy.</title>
        <authorList>
            <person name="Hou S."/>
            <person name="Saw J.H."/>
            <person name="Lee K.S."/>
            <person name="Freitas T.A."/>
            <person name="Belisle C."/>
            <person name="Kawarabayasi Y."/>
            <person name="Donachie S.P."/>
            <person name="Pikina A."/>
            <person name="Galperin M.Y."/>
            <person name="Koonin E.V."/>
            <person name="Makarova K.S."/>
            <person name="Omelchenko M.V."/>
            <person name="Sorokin A."/>
            <person name="Wolf Y.I."/>
            <person name="Li Q.X."/>
            <person name="Keum Y.S."/>
            <person name="Campbell S."/>
            <person name="Denery J."/>
            <person name="Aizawa S."/>
            <person name="Shibata S."/>
            <person name="Malahoff A."/>
            <person name="Alam M."/>
        </authorList>
    </citation>
    <scope>NUCLEOTIDE SEQUENCE [LARGE SCALE GENOMIC DNA]</scope>
    <source>
        <strain evidence="2">ATCC BAA-735 / DSM 15497 / L2-TR</strain>
    </source>
</reference>
<evidence type="ECO:0000313" key="2">
    <source>
        <dbReference type="Proteomes" id="UP000001171"/>
    </source>
</evidence>
<protein>
    <submittedName>
        <fullName evidence="1">Uncharacterized conserved secreted protein</fullName>
    </submittedName>
</protein>
<evidence type="ECO:0000313" key="1">
    <source>
        <dbReference type="EMBL" id="AAV81127.1"/>
    </source>
</evidence>
<dbReference type="Proteomes" id="UP000001171">
    <property type="component" value="Chromosome"/>
</dbReference>
<gene>
    <name evidence="1" type="ordered locus">IL0284</name>
</gene>
<dbReference type="KEGG" id="ilo:IL0284"/>
<accession>Q5QUM3</accession>
<dbReference type="GeneID" id="41335431"/>
<dbReference type="RefSeq" id="WP_011233546.1">
    <property type="nucleotide sequence ID" value="NC_006512.1"/>
</dbReference>
<dbReference type="OrthoDB" id="7911392at2"/>
<dbReference type="AlphaFoldDB" id="Q5QUM3"/>